<evidence type="ECO:0000256" key="1">
    <source>
        <dbReference type="ARBA" id="ARBA00006096"/>
    </source>
</evidence>
<accession>F5RHJ7</accession>
<dbReference type="Gene3D" id="3.40.710.10">
    <property type="entry name" value="DD-peptidase/beta-lactamase superfamily"/>
    <property type="match status" value="2"/>
</dbReference>
<keyword evidence="4" id="KW-0645">Protease</keyword>
<dbReference type="SUPFAM" id="SSF56601">
    <property type="entry name" value="beta-lactamase/transpeptidase-like"/>
    <property type="match status" value="1"/>
</dbReference>
<dbReference type="PANTHER" id="PTHR30023">
    <property type="entry name" value="D-ALANYL-D-ALANINE CARBOXYPEPTIDASE"/>
    <property type="match status" value="1"/>
</dbReference>
<keyword evidence="3" id="KW-0732">Signal</keyword>
<dbReference type="eggNOG" id="COG2027">
    <property type="taxonomic scope" value="Bacteria"/>
</dbReference>
<evidence type="ECO:0000313" key="5">
    <source>
        <dbReference type="Proteomes" id="UP000005019"/>
    </source>
</evidence>
<organism evidence="4 5">
    <name type="scientific">Methyloversatilis universalis (strain ATCC BAA-1314 / DSM 25237 / JCM 13912 / CCUG 52030 / FAM5)</name>
    <dbReference type="NCBI Taxonomy" id="1000565"/>
    <lineage>
        <taxon>Bacteria</taxon>
        <taxon>Pseudomonadati</taxon>
        <taxon>Pseudomonadota</taxon>
        <taxon>Betaproteobacteria</taxon>
        <taxon>Nitrosomonadales</taxon>
        <taxon>Sterolibacteriaceae</taxon>
        <taxon>Methyloversatilis</taxon>
    </lineage>
</organism>
<keyword evidence="4" id="KW-0121">Carboxypeptidase</keyword>
<dbReference type="STRING" id="1000565.METUNv1_03794"/>
<feature type="chain" id="PRO_5003331647" evidence="3">
    <location>
        <begin position="26"/>
        <end position="481"/>
    </location>
</feature>
<dbReference type="Pfam" id="PF02113">
    <property type="entry name" value="Peptidase_S13"/>
    <property type="match status" value="1"/>
</dbReference>
<dbReference type="RefSeq" id="WP_008064409.1">
    <property type="nucleotide sequence ID" value="NZ_AFHG01000059.1"/>
</dbReference>
<dbReference type="PRINTS" id="PR00922">
    <property type="entry name" value="DADACBPTASE3"/>
</dbReference>
<dbReference type="GO" id="GO:0004185">
    <property type="term" value="F:serine-type carboxypeptidase activity"/>
    <property type="evidence" value="ECO:0007669"/>
    <property type="project" value="InterPro"/>
</dbReference>
<comment type="caution">
    <text evidence="4">The sequence shown here is derived from an EMBL/GenBank/DDBJ whole genome shotgun (WGS) entry which is preliminary data.</text>
</comment>
<dbReference type="NCBIfam" id="TIGR00666">
    <property type="entry name" value="PBP4"/>
    <property type="match status" value="1"/>
</dbReference>
<dbReference type="GO" id="GO:0006508">
    <property type="term" value="P:proteolysis"/>
    <property type="evidence" value="ECO:0007669"/>
    <property type="project" value="InterPro"/>
</dbReference>
<dbReference type="PANTHER" id="PTHR30023:SF0">
    <property type="entry name" value="PENICILLIN-SENSITIVE CARBOXYPEPTIDASE A"/>
    <property type="match status" value="1"/>
</dbReference>
<dbReference type="AlphaFoldDB" id="F5RHJ7"/>
<dbReference type="InterPro" id="IPR012338">
    <property type="entry name" value="Beta-lactam/transpept-like"/>
</dbReference>
<dbReference type="Gene3D" id="3.50.80.20">
    <property type="entry name" value="D-Ala-D-Ala carboxypeptidase C, peptidase S13"/>
    <property type="match status" value="1"/>
</dbReference>
<gene>
    <name evidence="4" type="ORF">METUNv1_03794</name>
</gene>
<comment type="similarity">
    <text evidence="1">Belongs to the peptidase S13 family.</text>
</comment>
<dbReference type="InterPro" id="IPR000667">
    <property type="entry name" value="Peptidase_S13"/>
</dbReference>
<proteinExistence type="inferred from homology"/>
<sequence length="481" mass="51583">MPMRLLPMHLLLTATLALLSAAAQAVLPAPVLQALKAAEIPPSAVSVVVQPVEGGPARISHQAKLAMNPASVMKLVTTYAALDTLGPAFSWRTELLVTKPPRDGVLDGPLYIRGSGDPALGMEQLWLLLRELRSRGVRDIRGDVVTDRSRYATASYDPGAFDNEPMAPYNVGPDALLFAHNALRIRLQPVEGGSPALWAEPPLEGVQIDNRVQLVAGECGDWKDTLTATVQPAGDGRLTLQIGGRYARDCGERIWNVAPLPHGEFFARALRAMWAELGGRLAGRIRDGVVPPEALTLGGIDSPPLAEVVRDINKYSNNVMARQLFLTLAPAGAPADTAAAQAGLRAWATRRGLTLNSLVMDNGSGLSRAERLSAADLATVLRHAWASPVMPEFMSSLPVYAVDGTLRRRQKTSPLAGQAHLKTGSLADTRSIAGYLLDRNGKRVLLVAWLNHPNAKRAQPVLDALLEWVWAGNPQGLPVTD</sequence>
<evidence type="ECO:0000313" key="4">
    <source>
        <dbReference type="EMBL" id="EGK69829.1"/>
    </source>
</evidence>
<dbReference type="EMBL" id="AFHG01000059">
    <property type="protein sequence ID" value="EGK69829.1"/>
    <property type="molecule type" value="Genomic_DNA"/>
</dbReference>
<dbReference type="Proteomes" id="UP000005019">
    <property type="component" value="Unassembled WGS sequence"/>
</dbReference>
<reference evidence="4 5" key="1">
    <citation type="journal article" date="2011" name="J. Bacteriol.">
        <title>Genome sequence of Methyloversatilis universalis FAM5T, a methylotrophic representative of the order Rhodocyclales.</title>
        <authorList>
            <person name="Kittichotirat W."/>
            <person name="Good N.M."/>
            <person name="Hall R."/>
            <person name="Bringel F."/>
            <person name="Lajus A."/>
            <person name="Medigue C."/>
            <person name="Smalley N.E."/>
            <person name="Beck D."/>
            <person name="Bumgarner R."/>
            <person name="Vuilleumier S."/>
            <person name="Kalyuzhnaya M.G."/>
        </authorList>
    </citation>
    <scope>NUCLEOTIDE SEQUENCE [LARGE SCALE GENOMIC DNA]</scope>
    <source>
        <strain evidence="5">ATCC BAA-1314 / JCM 13912 / FAM5</strain>
    </source>
</reference>
<evidence type="ECO:0000256" key="2">
    <source>
        <dbReference type="ARBA" id="ARBA00022801"/>
    </source>
</evidence>
<dbReference type="GO" id="GO:0000270">
    <property type="term" value="P:peptidoglycan metabolic process"/>
    <property type="evidence" value="ECO:0007669"/>
    <property type="project" value="TreeGrafter"/>
</dbReference>
<keyword evidence="5" id="KW-1185">Reference proteome</keyword>
<dbReference type="MEROPS" id="S13.003"/>
<protein>
    <submittedName>
        <fullName evidence="4">D-alanyl-D-alanine carboxypeptidase/D-alanyl-D-alanine-endopeptidase</fullName>
    </submittedName>
</protein>
<evidence type="ECO:0000256" key="3">
    <source>
        <dbReference type="SAM" id="SignalP"/>
    </source>
</evidence>
<keyword evidence="2" id="KW-0378">Hydrolase</keyword>
<name>F5RHJ7_METUF</name>
<feature type="signal peptide" evidence="3">
    <location>
        <begin position="1"/>
        <end position="25"/>
    </location>
</feature>